<proteinExistence type="predicted"/>
<name>A0AAE9KFL1_9NEIS</name>
<reference evidence="1 3" key="1">
    <citation type="submission" date="2019-03" db="EMBL/GenBank/DDBJ databases">
        <title>Genomic Encyclopedia of Type Strains, Phase IV (KMG-IV): sequencing the most valuable type-strain genomes for metagenomic binning, comparative biology and taxonomic classification.</title>
        <authorList>
            <person name="Goeker M."/>
        </authorList>
    </citation>
    <scope>NUCLEOTIDE SEQUENCE [LARGE SCALE GENOMIC DNA]</scope>
    <source>
        <strain evidence="1 3">DSM 17474</strain>
    </source>
</reference>
<dbReference type="InterPro" id="IPR007523">
    <property type="entry name" value="NDUFAF3/AAMDC"/>
</dbReference>
<dbReference type="KEGG" id="usu:LVJ78_06145"/>
<evidence type="ECO:0000313" key="1">
    <source>
        <dbReference type="EMBL" id="TCO98108.1"/>
    </source>
</evidence>
<dbReference type="AlphaFoldDB" id="A0AAE9KFL1"/>
<sequence length="122" mass="12830">MLIEETRPEGSFNITAYQPGCIEIDGQSYAHAVVLGAHGITACAQAAAADLCAEDFLPAEGGILPEVIIVGTGEKHVFLHPKITAALAAKGIGLESMSTAAACRTVMVLQGEGRRVWAWLWP</sequence>
<evidence type="ECO:0000313" key="2">
    <source>
        <dbReference type="EMBL" id="UOO78316.1"/>
    </source>
</evidence>
<dbReference type="RefSeq" id="WP_132954878.1">
    <property type="nucleotide sequence ID" value="NZ_CALJUB010000154.1"/>
</dbReference>
<dbReference type="Proteomes" id="UP000829756">
    <property type="component" value="Chromosome"/>
</dbReference>
<protein>
    <submittedName>
        <fullName evidence="2">Mth938-like domain-containing protein</fullName>
    </submittedName>
</protein>
<evidence type="ECO:0000313" key="4">
    <source>
        <dbReference type="Proteomes" id="UP000829756"/>
    </source>
</evidence>
<reference evidence="2" key="3">
    <citation type="journal article" date="2022" name="Res Sq">
        <title>Evolution of multicellular longitudinally dividing oral cavity symbionts (Neisseriaceae).</title>
        <authorList>
            <person name="Nyongesa S."/>
            <person name="Weber P."/>
            <person name="Bernet E."/>
            <person name="Pullido F."/>
            <person name="Nieckarz M."/>
            <person name="Delaby M."/>
            <person name="Nieves C."/>
            <person name="Viehboeck T."/>
            <person name="Krause N."/>
            <person name="Rivera-Millot A."/>
            <person name="Nakamura A."/>
            <person name="Vischer N."/>
            <person name="VanNieuwenhze M."/>
            <person name="Brun Y."/>
            <person name="Cava F."/>
            <person name="Bulgheresi S."/>
            <person name="Veyrier F."/>
        </authorList>
    </citation>
    <scope>NUCLEOTIDE SEQUENCE</scope>
    <source>
        <strain evidence="2">1258/02</strain>
    </source>
</reference>
<evidence type="ECO:0000313" key="3">
    <source>
        <dbReference type="Proteomes" id="UP000294721"/>
    </source>
</evidence>
<dbReference type="SUPFAM" id="SSF64076">
    <property type="entry name" value="MTH938-like"/>
    <property type="match status" value="1"/>
</dbReference>
<dbReference type="PANTHER" id="PTHR21192:SF2">
    <property type="entry name" value="NADH DEHYDROGENASE [UBIQUINONE] 1 ALPHA SUBCOMPLEX ASSEMBLY FACTOR 3"/>
    <property type="match status" value="1"/>
</dbReference>
<reference evidence="2" key="2">
    <citation type="submission" date="2021-12" db="EMBL/GenBank/DDBJ databases">
        <authorList>
            <person name="Veyrier F.J."/>
        </authorList>
    </citation>
    <scope>NUCLEOTIDE SEQUENCE</scope>
    <source>
        <strain evidence="2">1258/02</strain>
    </source>
</reference>
<dbReference type="EMBL" id="SLXE01000049">
    <property type="protein sequence ID" value="TCO98108.1"/>
    <property type="molecule type" value="Genomic_DNA"/>
</dbReference>
<dbReference type="PANTHER" id="PTHR21192">
    <property type="entry name" value="NUCLEAR PROTEIN E3-3"/>
    <property type="match status" value="1"/>
</dbReference>
<dbReference type="Proteomes" id="UP000294721">
    <property type="component" value="Unassembled WGS sequence"/>
</dbReference>
<keyword evidence="3" id="KW-1185">Reference proteome</keyword>
<dbReference type="EMBL" id="CP091507">
    <property type="protein sequence ID" value="UOO78316.1"/>
    <property type="molecule type" value="Genomic_DNA"/>
</dbReference>
<dbReference type="InterPro" id="IPR036748">
    <property type="entry name" value="MTH938-like_sf"/>
</dbReference>
<accession>A0AAE9KFL1</accession>
<gene>
    <name evidence="1" type="ORF">EV680_1499</name>
    <name evidence="2" type="ORF">LVJ78_06145</name>
</gene>
<dbReference type="Pfam" id="PF04430">
    <property type="entry name" value="DUF498"/>
    <property type="match status" value="1"/>
</dbReference>
<organism evidence="2 4">
    <name type="scientific">Uruburuella suis</name>
    <dbReference type="NCBI Taxonomy" id="252130"/>
    <lineage>
        <taxon>Bacteria</taxon>
        <taxon>Pseudomonadati</taxon>
        <taxon>Pseudomonadota</taxon>
        <taxon>Betaproteobacteria</taxon>
        <taxon>Neisseriales</taxon>
        <taxon>Neisseriaceae</taxon>
        <taxon>Uruburuella</taxon>
    </lineage>
</organism>
<dbReference type="Gene3D" id="3.40.1230.10">
    <property type="entry name" value="MTH938-like"/>
    <property type="match status" value="1"/>
</dbReference>